<dbReference type="InterPro" id="IPR034595">
    <property type="entry name" value="NDUFAF8"/>
</dbReference>
<evidence type="ECO:0000313" key="2">
    <source>
        <dbReference type="Proteomes" id="UP000494163"/>
    </source>
</evidence>
<dbReference type="PANTHER" id="PTHR34561">
    <property type="entry name" value="NADH DEHYDROGENASE [UBIQUINONE] 1 ALPHA SUBCOMPLEX ASSEMBLY FACTOR 8"/>
    <property type="match status" value="1"/>
</dbReference>
<keyword evidence="2" id="KW-1185">Reference proteome</keyword>
<dbReference type="OrthoDB" id="3821113at2759"/>
<dbReference type="GO" id="GO:0005739">
    <property type="term" value="C:mitochondrion"/>
    <property type="evidence" value="ECO:0007669"/>
    <property type="project" value="InterPro"/>
</dbReference>
<dbReference type="OMA" id="NACAAEF"/>
<dbReference type="EMBL" id="CP012524">
    <property type="protein sequence ID" value="ALC42308.1"/>
    <property type="molecule type" value="Genomic_DNA"/>
</dbReference>
<sequence>MESVRKANTRLRNYPLYLSKCADRGAAYAACVTRDLNVQQGSCDTEFKQFLNCIRKTAKELKTKL</sequence>
<proteinExistence type="predicted"/>
<dbReference type="Proteomes" id="UP000494163">
    <property type="component" value="Chromosome 2R"/>
</dbReference>
<evidence type="ECO:0000313" key="1">
    <source>
        <dbReference type="EMBL" id="ALC42308.1"/>
    </source>
</evidence>
<protein>
    <submittedName>
        <fullName evidence="1">CG42380</fullName>
    </submittedName>
</protein>
<dbReference type="GO" id="GO:0032981">
    <property type="term" value="P:mitochondrial respiratory chain complex I assembly"/>
    <property type="evidence" value="ECO:0007669"/>
    <property type="project" value="InterPro"/>
</dbReference>
<gene>
    <name evidence="1" type="ORF">Dbus_chr2Rg1887</name>
</gene>
<name>A0A0M4EAX8_DROBS</name>
<dbReference type="PANTHER" id="PTHR34561:SF1">
    <property type="entry name" value="NADH DEHYDROGENASE [UBIQUINONE] 1 ALPHA SUBCOMPLEX ASSEMBLY FACTOR 8"/>
    <property type="match status" value="1"/>
</dbReference>
<reference evidence="1 2" key="1">
    <citation type="submission" date="2015-08" db="EMBL/GenBank/DDBJ databases">
        <title>Ancestral chromatin configuration constrains chromatin evolution on differentiating sex chromosomes in Drosophila.</title>
        <authorList>
            <person name="Zhou Q."/>
            <person name="Bachtrog D."/>
        </authorList>
    </citation>
    <scope>NUCLEOTIDE SEQUENCE [LARGE SCALE GENOMIC DNA]</scope>
    <source>
        <tissue evidence="1">Whole larvae</tissue>
    </source>
</reference>
<accession>A0A0M4EAX8</accession>
<organism evidence="1 2">
    <name type="scientific">Drosophila busckii</name>
    <name type="common">Fruit fly</name>
    <dbReference type="NCBI Taxonomy" id="30019"/>
    <lineage>
        <taxon>Eukaryota</taxon>
        <taxon>Metazoa</taxon>
        <taxon>Ecdysozoa</taxon>
        <taxon>Arthropoda</taxon>
        <taxon>Hexapoda</taxon>
        <taxon>Insecta</taxon>
        <taxon>Pterygota</taxon>
        <taxon>Neoptera</taxon>
        <taxon>Endopterygota</taxon>
        <taxon>Diptera</taxon>
        <taxon>Brachycera</taxon>
        <taxon>Muscomorpha</taxon>
        <taxon>Ephydroidea</taxon>
        <taxon>Drosophilidae</taxon>
        <taxon>Drosophila</taxon>
    </lineage>
</organism>
<dbReference type="AlphaFoldDB" id="A0A0M4EAX8"/>